<dbReference type="Pfam" id="PF00015">
    <property type="entry name" value="MCPsignal"/>
    <property type="match status" value="1"/>
</dbReference>
<dbReference type="InterPro" id="IPR004089">
    <property type="entry name" value="MCPsignal_dom"/>
</dbReference>
<reference evidence="4 5" key="1">
    <citation type="submission" date="2021-01" db="EMBL/GenBank/DDBJ databases">
        <title>FDA dAtabase for Regulatory Grade micrObial Sequences (FDA-ARGOS): Supporting development and validation of Infectious Disease Dx tests.</title>
        <authorList>
            <person name="Nelson B."/>
            <person name="Plummer A."/>
            <person name="Tallon L."/>
            <person name="Sadzewicz L."/>
            <person name="Zhao X."/>
            <person name="Boylan J."/>
            <person name="Ott S."/>
            <person name="Bowen H."/>
            <person name="Vavikolanu K."/>
            <person name="Mehta A."/>
            <person name="Aluvathingal J."/>
            <person name="Nadendla S."/>
            <person name="Myers T."/>
            <person name="Yan Y."/>
            <person name="Sichtig H."/>
        </authorList>
    </citation>
    <scope>NUCLEOTIDE SEQUENCE [LARGE SCALE GENOMIC DNA]</scope>
    <source>
        <strain evidence="4 5">FDAARGOS_1161</strain>
    </source>
</reference>
<dbReference type="SMART" id="SM00283">
    <property type="entry name" value="MA"/>
    <property type="match status" value="1"/>
</dbReference>
<sequence length="282" mass="31146">MQTIKEYSDVMAAITKIFNLEQQIVLEAYERENKRIRQGIEDSQLNLKVNVNSSAQELAAISEETSSSSIEINHKLTDIRSLTSTGLDIAIETEKKSKEGAARLKQVEQIMNQSQLHMQKISADMSNLTETSKQINSIVTVVTSIAEQTNLLALNAAIEAARAGENGRGFAVVADEVRKLAESTKKSVLEVSTLIKAIQTYTETIHDSILSVNGDIKHGTEESIETNLFFAQILDSMFQMKDQNVRIADEMVDLTSIFEGINQAFEQVATSSDQLTQLTSSL</sequence>
<keyword evidence="5" id="KW-1185">Reference proteome</keyword>
<proteinExistence type="predicted"/>
<dbReference type="PANTHER" id="PTHR32089:SF118">
    <property type="entry name" value="HEME-BASED AEROTACTIC TRANSDUCER HEMAT"/>
    <property type="match status" value="1"/>
</dbReference>
<evidence type="ECO:0000256" key="1">
    <source>
        <dbReference type="ARBA" id="ARBA00023224"/>
    </source>
</evidence>
<protein>
    <recommendedName>
        <fullName evidence="3">Methyl-accepting transducer domain-containing protein</fullName>
    </recommendedName>
</protein>
<dbReference type="PANTHER" id="PTHR32089">
    <property type="entry name" value="METHYL-ACCEPTING CHEMOTAXIS PROTEIN MCPB"/>
    <property type="match status" value="1"/>
</dbReference>
<name>A0A974S2F9_PERPY</name>
<feature type="domain" description="Methyl-accepting transducer" evidence="3">
    <location>
        <begin position="50"/>
        <end position="282"/>
    </location>
</feature>
<dbReference type="EMBL" id="CP068053">
    <property type="protein sequence ID" value="QQT02546.1"/>
    <property type="molecule type" value="Genomic_DNA"/>
</dbReference>
<dbReference type="PROSITE" id="PS50111">
    <property type="entry name" value="CHEMOTAXIS_TRANSDUC_2"/>
    <property type="match status" value="1"/>
</dbReference>
<dbReference type="SUPFAM" id="SSF58104">
    <property type="entry name" value="Methyl-accepting chemotaxis protein (MCP) signaling domain"/>
    <property type="match status" value="1"/>
</dbReference>
<keyword evidence="1 2" id="KW-0807">Transducer</keyword>
<organism evidence="4 5">
    <name type="scientific">Peribacillus psychrosaccharolyticus</name>
    <name type="common">Bacillus psychrosaccharolyticus</name>
    <dbReference type="NCBI Taxonomy" id="1407"/>
    <lineage>
        <taxon>Bacteria</taxon>
        <taxon>Bacillati</taxon>
        <taxon>Bacillota</taxon>
        <taxon>Bacilli</taxon>
        <taxon>Bacillales</taxon>
        <taxon>Bacillaceae</taxon>
        <taxon>Peribacillus</taxon>
    </lineage>
</organism>
<dbReference type="GO" id="GO:0007165">
    <property type="term" value="P:signal transduction"/>
    <property type="evidence" value="ECO:0007669"/>
    <property type="project" value="UniProtKB-KW"/>
</dbReference>
<evidence type="ECO:0000256" key="2">
    <source>
        <dbReference type="PROSITE-ProRule" id="PRU00284"/>
    </source>
</evidence>
<evidence type="ECO:0000313" key="5">
    <source>
        <dbReference type="Proteomes" id="UP000595254"/>
    </source>
</evidence>
<dbReference type="Proteomes" id="UP000595254">
    <property type="component" value="Chromosome"/>
</dbReference>
<dbReference type="GO" id="GO:0016020">
    <property type="term" value="C:membrane"/>
    <property type="evidence" value="ECO:0007669"/>
    <property type="project" value="InterPro"/>
</dbReference>
<dbReference type="AlphaFoldDB" id="A0A974S2F9"/>
<evidence type="ECO:0000259" key="3">
    <source>
        <dbReference type="PROSITE" id="PS50111"/>
    </source>
</evidence>
<gene>
    <name evidence="4" type="ORF">I6J18_05475</name>
</gene>
<evidence type="ECO:0000313" key="4">
    <source>
        <dbReference type="EMBL" id="QQT02546.1"/>
    </source>
</evidence>
<dbReference type="Gene3D" id="1.10.287.950">
    <property type="entry name" value="Methyl-accepting chemotaxis protein"/>
    <property type="match status" value="1"/>
</dbReference>
<dbReference type="KEGG" id="ppsr:I6J18_05475"/>
<accession>A0A974S2F9</accession>